<reference evidence="1" key="1">
    <citation type="submission" date="2020-08" db="EMBL/GenBank/DDBJ databases">
        <title>Paracoccus amoyensis sp. nov., isolated from the surface seawater at coast of Xiamen, Fujian.</title>
        <authorList>
            <person name="Lyu L."/>
        </authorList>
    </citation>
    <scope>NUCLEOTIDE SEQUENCE</scope>
    <source>
        <strain evidence="1">11-3</strain>
    </source>
</reference>
<dbReference type="RefSeq" id="WP_187793173.1">
    <property type="nucleotide sequence ID" value="NZ_JACOQL010000002.1"/>
</dbReference>
<protein>
    <submittedName>
        <fullName evidence="1">Uncharacterized protein</fullName>
    </submittedName>
</protein>
<dbReference type="EMBL" id="JACOQL010000002">
    <property type="protein sequence ID" value="MBC9246716.1"/>
    <property type="molecule type" value="Genomic_DNA"/>
</dbReference>
<dbReference type="Proteomes" id="UP000608594">
    <property type="component" value="Unassembled WGS sequence"/>
</dbReference>
<sequence>MTSEEFMNHPTVLNHADVLLTEVIGSPFKRLALLRAAACLMATSASAHECPEDVLAQMMSTFSGNAFAALMSILPEPPSPSCEQKGFMQ</sequence>
<evidence type="ECO:0000313" key="1">
    <source>
        <dbReference type="EMBL" id="MBC9246716.1"/>
    </source>
</evidence>
<evidence type="ECO:0000313" key="2">
    <source>
        <dbReference type="Proteomes" id="UP000608594"/>
    </source>
</evidence>
<keyword evidence="2" id="KW-1185">Reference proteome</keyword>
<accession>A0A926JB42</accession>
<organism evidence="1 2">
    <name type="scientific">Paracoccus amoyensis</name>
    <dbReference type="NCBI Taxonomy" id="2760093"/>
    <lineage>
        <taxon>Bacteria</taxon>
        <taxon>Pseudomonadati</taxon>
        <taxon>Pseudomonadota</taxon>
        <taxon>Alphaproteobacteria</taxon>
        <taxon>Rhodobacterales</taxon>
        <taxon>Paracoccaceae</taxon>
        <taxon>Paracoccus</taxon>
    </lineage>
</organism>
<dbReference type="AlphaFoldDB" id="A0A926JB42"/>
<proteinExistence type="predicted"/>
<gene>
    <name evidence="1" type="ORF">H4P12_08320</name>
</gene>
<comment type="caution">
    <text evidence="1">The sequence shown here is derived from an EMBL/GenBank/DDBJ whole genome shotgun (WGS) entry which is preliminary data.</text>
</comment>
<name>A0A926JB42_9RHOB</name>